<organism evidence="2 3">
    <name type="scientific">Araneus ventricosus</name>
    <name type="common">Orbweaver spider</name>
    <name type="synonym">Epeira ventricosa</name>
    <dbReference type="NCBI Taxonomy" id="182803"/>
    <lineage>
        <taxon>Eukaryota</taxon>
        <taxon>Metazoa</taxon>
        <taxon>Ecdysozoa</taxon>
        <taxon>Arthropoda</taxon>
        <taxon>Chelicerata</taxon>
        <taxon>Arachnida</taxon>
        <taxon>Araneae</taxon>
        <taxon>Araneomorphae</taxon>
        <taxon>Entelegynae</taxon>
        <taxon>Araneoidea</taxon>
        <taxon>Araneidae</taxon>
        <taxon>Araneus</taxon>
    </lineage>
</organism>
<comment type="caution">
    <text evidence="2">The sequence shown here is derived from an EMBL/GenBank/DDBJ whole genome shotgun (WGS) entry which is preliminary data.</text>
</comment>
<dbReference type="Pfam" id="PF21789">
    <property type="entry name" value="TNP-like_RNaseH_C"/>
    <property type="match status" value="1"/>
</dbReference>
<dbReference type="InterPro" id="IPR048367">
    <property type="entry name" value="TNP-like_RNaseH_C"/>
</dbReference>
<dbReference type="AlphaFoldDB" id="A0A4Y2J3D8"/>
<gene>
    <name evidence="2" type="ORF">AVEN_186017_1</name>
</gene>
<sequence>MDKLLNSGSYDRTKQLRIYITKISAKPYKPSITEWQVTLSAFLLLVPELFEKMKFVLLSHFNPDALENYFSQVRRKGGSNDHPTPVYFLQRTRMLLAE</sequence>
<proteinExistence type="predicted"/>
<evidence type="ECO:0000313" key="3">
    <source>
        <dbReference type="Proteomes" id="UP000499080"/>
    </source>
</evidence>
<dbReference type="EMBL" id="BGPR01003157">
    <property type="protein sequence ID" value="GBM84405.1"/>
    <property type="molecule type" value="Genomic_DNA"/>
</dbReference>
<evidence type="ECO:0000313" key="2">
    <source>
        <dbReference type="EMBL" id="GBM84405.1"/>
    </source>
</evidence>
<dbReference type="Proteomes" id="UP000499080">
    <property type="component" value="Unassembled WGS sequence"/>
</dbReference>
<keyword evidence="3" id="KW-1185">Reference proteome</keyword>
<evidence type="ECO:0000259" key="1">
    <source>
        <dbReference type="Pfam" id="PF21789"/>
    </source>
</evidence>
<feature type="domain" description="Transposable element P transposase-like RNase H C-terminal" evidence="1">
    <location>
        <begin position="61"/>
        <end position="88"/>
    </location>
</feature>
<reference evidence="2 3" key="1">
    <citation type="journal article" date="2019" name="Sci. Rep.">
        <title>Orb-weaving spider Araneus ventricosus genome elucidates the spidroin gene catalogue.</title>
        <authorList>
            <person name="Kono N."/>
            <person name="Nakamura H."/>
            <person name="Ohtoshi R."/>
            <person name="Moran D.A.P."/>
            <person name="Shinohara A."/>
            <person name="Yoshida Y."/>
            <person name="Fujiwara M."/>
            <person name="Mori M."/>
            <person name="Tomita M."/>
            <person name="Arakawa K."/>
        </authorList>
    </citation>
    <scope>NUCLEOTIDE SEQUENCE [LARGE SCALE GENOMIC DNA]</scope>
</reference>
<dbReference type="OrthoDB" id="6769653at2759"/>
<name>A0A4Y2J3D8_ARAVE</name>
<accession>A0A4Y2J3D8</accession>
<protein>
    <recommendedName>
        <fullName evidence="1">Transposable element P transposase-like RNase H C-terminal domain-containing protein</fullName>
    </recommendedName>
</protein>